<gene>
    <name evidence="5" type="primary">tagE</name>
    <name evidence="5" type="ORF">RS81_01472</name>
</gene>
<accession>A0A0M2H3R9</accession>
<keyword evidence="6" id="KW-1185">Reference proteome</keyword>
<dbReference type="OrthoDB" id="506201at2"/>
<dbReference type="Gene3D" id="3.40.50.2000">
    <property type="entry name" value="Glycogen Phosphorylase B"/>
    <property type="match status" value="2"/>
</dbReference>
<dbReference type="RefSeq" id="WP_045275423.1">
    <property type="nucleotide sequence ID" value="NZ_BAAAUP010000008.1"/>
</dbReference>
<feature type="domain" description="Glycosyltransferase subfamily 4-like N-terminal" evidence="4">
    <location>
        <begin position="147"/>
        <end position="266"/>
    </location>
</feature>
<keyword evidence="2 5" id="KW-0808">Transferase</keyword>
<evidence type="ECO:0000313" key="5">
    <source>
        <dbReference type="EMBL" id="KJL40928.1"/>
    </source>
</evidence>
<evidence type="ECO:0000256" key="2">
    <source>
        <dbReference type="ARBA" id="ARBA00022679"/>
    </source>
</evidence>
<evidence type="ECO:0000259" key="4">
    <source>
        <dbReference type="Pfam" id="PF13439"/>
    </source>
</evidence>
<evidence type="ECO:0000313" key="6">
    <source>
        <dbReference type="Proteomes" id="UP000033956"/>
    </source>
</evidence>
<dbReference type="STRING" id="92835.RS81_01472"/>
<dbReference type="EC" id="2.4.1.52" evidence="5"/>
<dbReference type="AlphaFoldDB" id="A0A0M2H3R9"/>
<dbReference type="InterPro" id="IPR001296">
    <property type="entry name" value="Glyco_trans_1"/>
</dbReference>
<dbReference type="EMBL" id="JYIZ01000045">
    <property type="protein sequence ID" value="KJL40928.1"/>
    <property type="molecule type" value="Genomic_DNA"/>
</dbReference>
<organism evidence="5 6">
    <name type="scientific">Microbacterium terrae</name>
    <dbReference type="NCBI Taxonomy" id="69369"/>
    <lineage>
        <taxon>Bacteria</taxon>
        <taxon>Bacillati</taxon>
        <taxon>Actinomycetota</taxon>
        <taxon>Actinomycetes</taxon>
        <taxon>Micrococcales</taxon>
        <taxon>Microbacteriaceae</taxon>
        <taxon>Microbacterium</taxon>
    </lineage>
</organism>
<comment type="caution">
    <text evidence="5">The sequence shown here is derived from an EMBL/GenBank/DDBJ whole genome shotgun (WGS) entry which is preliminary data.</text>
</comment>
<keyword evidence="1 5" id="KW-0328">Glycosyltransferase</keyword>
<evidence type="ECO:0000256" key="1">
    <source>
        <dbReference type="ARBA" id="ARBA00022676"/>
    </source>
</evidence>
<reference evidence="5 6" key="1">
    <citation type="submission" date="2015-02" db="EMBL/GenBank/DDBJ databases">
        <title>Draft genome sequences of ten Microbacterium spp. with emphasis on heavy metal contaminated environments.</title>
        <authorList>
            <person name="Corretto E."/>
        </authorList>
    </citation>
    <scope>NUCLEOTIDE SEQUENCE [LARGE SCALE GENOMIC DNA]</scope>
    <source>
        <strain evidence="5 6">DSM 12510</strain>
    </source>
</reference>
<protein>
    <submittedName>
        <fullName evidence="5">Poly(Glycerol-phosphate) alpha-glucosyltransferase</fullName>
        <ecNumber evidence="5">2.4.1.52</ecNumber>
    </submittedName>
</protein>
<dbReference type="GO" id="GO:0047265">
    <property type="term" value="F:poly(glycerol-phosphate) alpha-glucosyltransferase activity"/>
    <property type="evidence" value="ECO:0007669"/>
    <property type="project" value="UniProtKB-EC"/>
</dbReference>
<dbReference type="SUPFAM" id="SSF53756">
    <property type="entry name" value="UDP-Glycosyltransferase/glycogen phosphorylase"/>
    <property type="match status" value="1"/>
</dbReference>
<evidence type="ECO:0000259" key="3">
    <source>
        <dbReference type="Pfam" id="PF00534"/>
    </source>
</evidence>
<feature type="domain" description="Glycosyl transferase family 1" evidence="3">
    <location>
        <begin position="275"/>
        <end position="427"/>
    </location>
</feature>
<dbReference type="Proteomes" id="UP000033956">
    <property type="component" value="Unassembled WGS sequence"/>
</dbReference>
<name>A0A0M2H3R9_9MICO</name>
<proteinExistence type="predicted"/>
<dbReference type="Pfam" id="PF13439">
    <property type="entry name" value="Glyco_transf_4"/>
    <property type="match status" value="1"/>
</dbReference>
<dbReference type="PANTHER" id="PTHR12526">
    <property type="entry name" value="GLYCOSYLTRANSFERASE"/>
    <property type="match status" value="1"/>
</dbReference>
<dbReference type="PATRIC" id="fig|92835.4.peg.1491"/>
<dbReference type="Pfam" id="PF00534">
    <property type="entry name" value="Glycos_transf_1"/>
    <property type="match status" value="1"/>
</dbReference>
<sequence length="454" mass="47765">MTSNALPDADYVVLGSRIALGLDGGFAVAVPTRVRLLAAAGARDPLMLSVDGQSAEVHAAQRQEFVEAGLLATASSFRNLFDDLAADPTWLFDAGAPGGRAAGVEYREVTDAAGRPIVSLPVFQDDPEWHLRDAAVVAHAPDGDRVVAGFPGLYIAWLEHIAAERRAAAGDPDRLFVVVCESRQIGEALVGWSDPRVRLVHTVHNSHLPAPHDDPSAPVVGLWRRWLATLGAYDAVLWPTAAQRDDVASRFGHADRSHVVPNPIELGDEPSGARDGRTVVMLNRLAPQKRVDLAVRAWGQVVSAVPDARLDVYGDGPLRGELQALIDELGLGGSVTLHGVTSERDAIFDRAALFLTATAFEGQGLSIAEAMARGLPVVSTDARYGPRETIGDAGVLVAPGDVDALAEAVIGLLLDDDRRLALASRARTAAAGFTADAVQPALVAALQAAVASRG</sequence>
<dbReference type="InterPro" id="IPR028098">
    <property type="entry name" value="Glyco_trans_4-like_N"/>
</dbReference>